<dbReference type="Pfam" id="PF02826">
    <property type="entry name" value="2-Hacid_dh_C"/>
    <property type="match status" value="1"/>
</dbReference>
<evidence type="ECO:0000313" key="5">
    <source>
        <dbReference type="EMBL" id="OYD84410.1"/>
    </source>
</evidence>
<gene>
    <name evidence="5" type="ORF">CHT98_10145</name>
</gene>
<sequence length="351" mass="37246">MAGSCCPASASWWPSAGRPKPPRRSEGVVAGRSPVVLNQIGALVGERIAAHPSRPTVLRHEDGRPPWDIPDGVEVLLTRPLIGWDAAPAARPAGWGRGLRWIQSASTGMDVYPPWLLDGPPLVTCARGVSAVPIAEYALAAVLAFEKRFDAVRLRGPEDWRRETLGGLSGRRLGLAGFGAIGQAVAERARAFGLSIGAVRRSGWTGSETGPRAVVEPFDRLEDLIAVSDHLVLALPLTAATRGVVGADLLARAKPGLHLVNVARGALVDQEALLAAIEAGRIAGATLDVTEPEPLPAGHPFYRHPAIRLTPHVSWSAPDVEPRLAERILANLDAYARGEPLRDVVNVQAGY</sequence>
<protein>
    <submittedName>
        <fullName evidence="5">Glyoxylate reductase (NADP(+))</fullName>
    </submittedName>
</protein>
<dbReference type="InterPro" id="IPR006140">
    <property type="entry name" value="D-isomer_DH_NAD-bd"/>
</dbReference>
<keyword evidence="1" id="KW-0560">Oxidoreductase</keyword>
<dbReference type="AlphaFoldDB" id="A0A235HET1"/>
<evidence type="ECO:0000259" key="4">
    <source>
        <dbReference type="Pfam" id="PF02826"/>
    </source>
</evidence>
<evidence type="ECO:0000313" key="6">
    <source>
        <dbReference type="Proteomes" id="UP000215367"/>
    </source>
</evidence>
<dbReference type="EMBL" id="NOWT01000007">
    <property type="protein sequence ID" value="OYD84410.1"/>
    <property type="molecule type" value="Genomic_DNA"/>
</dbReference>
<feature type="domain" description="D-isomer specific 2-hydroxyacid dehydrogenase NAD-binding" evidence="4">
    <location>
        <begin position="158"/>
        <end position="314"/>
    </location>
</feature>
<dbReference type="SUPFAM" id="SSF51735">
    <property type="entry name" value="NAD(P)-binding Rossmann-fold domains"/>
    <property type="match status" value="1"/>
</dbReference>
<accession>A0A235HET1</accession>
<evidence type="ECO:0000256" key="3">
    <source>
        <dbReference type="SAM" id="MobiDB-lite"/>
    </source>
</evidence>
<organism evidence="5 6">
    <name type="scientific">Azospirillum brasilense</name>
    <dbReference type="NCBI Taxonomy" id="192"/>
    <lineage>
        <taxon>Bacteria</taxon>
        <taxon>Pseudomonadati</taxon>
        <taxon>Pseudomonadota</taxon>
        <taxon>Alphaproteobacteria</taxon>
        <taxon>Rhodospirillales</taxon>
        <taxon>Azospirillaceae</taxon>
        <taxon>Azospirillum</taxon>
    </lineage>
</organism>
<reference evidence="5 6" key="1">
    <citation type="submission" date="2017-07" db="EMBL/GenBank/DDBJ databases">
        <title>Whole genome sequence of Azospirillum brasilense 2A1, a potential biofertilizer strain.</title>
        <authorList>
            <person name="Fontana C.A."/>
            <person name="Toffoli L.M."/>
            <person name="Salazar S.M."/>
            <person name="Puglisi E."/>
            <person name="Pedraza R."/>
            <person name="Bassi D."/>
            <person name="Cocconcelli P.S."/>
        </authorList>
    </citation>
    <scope>NUCLEOTIDE SEQUENCE [LARGE SCALE GENOMIC DNA]</scope>
    <source>
        <strain evidence="5 6">2A1</strain>
    </source>
</reference>
<dbReference type="GO" id="GO:0051287">
    <property type="term" value="F:NAD binding"/>
    <property type="evidence" value="ECO:0007669"/>
    <property type="project" value="InterPro"/>
</dbReference>
<dbReference type="PANTHER" id="PTHR43333:SF1">
    <property type="entry name" value="D-ISOMER SPECIFIC 2-HYDROXYACID DEHYDROGENASE NAD-BINDING DOMAIN-CONTAINING PROTEIN"/>
    <property type="match status" value="1"/>
</dbReference>
<dbReference type="PANTHER" id="PTHR43333">
    <property type="entry name" value="2-HACID_DH_C DOMAIN-CONTAINING PROTEIN"/>
    <property type="match status" value="1"/>
</dbReference>
<dbReference type="Proteomes" id="UP000215367">
    <property type="component" value="Unassembled WGS sequence"/>
</dbReference>
<proteinExistence type="predicted"/>
<dbReference type="GO" id="GO:0016491">
    <property type="term" value="F:oxidoreductase activity"/>
    <property type="evidence" value="ECO:0007669"/>
    <property type="project" value="UniProtKB-KW"/>
</dbReference>
<feature type="region of interest" description="Disordered" evidence="3">
    <location>
        <begin position="1"/>
        <end position="28"/>
    </location>
</feature>
<evidence type="ECO:0000256" key="1">
    <source>
        <dbReference type="ARBA" id="ARBA00023002"/>
    </source>
</evidence>
<dbReference type="CDD" id="cd12180">
    <property type="entry name" value="2-Hacid_dh_15"/>
    <property type="match status" value="1"/>
</dbReference>
<keyword evidence="2" id="KW-0520">NAD</keyword>
<comment type="caution">
    <text evidence="5">The sequence shown here is derived from an EMBL/GenBank/DDBJ whole genome shotgun (WGS) entry which is preliminary data.</text>
</comment>
<dbReference type="Gene3D" id="3.40.50.720">
    <property type="entry name" value="NAD(P)-binding Rossmann-like Domain"/>
    <property type="match status" value="2"/>
</dbReference>
<evidence type="ECO:0000256" key="2">
    <source>
        <dbReference type="ARBA" id="ARBA00023027"/>
    </source>
</evidence>
<dbReference type="InterPro" id="IPR036291">
    <property type="entry name" value="NAD(P)-bd_dom_sf"/>
</dbReference>
<name>A0A235HET1_AZOBR</name>